<name>A0A3M7M156_9PLEO</name>
<dbReference type="InterPro" id="IPR010730">
    <property type="entry name" value="HET"/>
</dbReference>
<dbReference type="PANTHER" id="PTHR10622:SF12">
    <property type="entry name" value="HET DOMAIN-CONTAINING PROTEIN"/>
    <property type="match status" value="1"/>
</dbReference>
<protein>
    <submittedName>
        <fullName evidence="2">HET domain</fullName>
    </submittedName>
</protein>
<dbReference type="Proteomes" id="UP000265663">
    <property type="component" value="Unassembled WGS sequence"/>
</dbReference>
<organism evidence="2 3">
    <name type="scientific">Pyrenophora seminiperda CCB06</name>
    <dbReference type="NCBI Taxonomy" id="1302712"/>
    <lineage>
        <taxon>Eukaryota</taxon>
        <taxon>Fungi</taxon>
        <taxon>Dikarya</taxon>
        <taxon>Ascomycota</taxon>
        <taxon>Pezizomycotina</taxon>
        <taxon>Dothideomycetes</taxon>
        <taxon>Pleosporomycetidae</taxon>
        <taxon>Pleosporales</taxon>
        <taxon>Pleosporineae</taxon>
        <taxon>Pleosporaceae</taxon>
        <taxon>Pyrenophora</taxon>
    </lineage>
</organism>
<evidence type="ECO:0000313" key="3">
    <source>
        <dbReference type="Proteomes" id="UP000265663"/>
    </source>
</evidence>
<evidence type="ECO:0000313" key="2">
    <source>
        <dbReference type="EMBL" id="RMZ68247.1"/>
    </source>
</evidence>
<feature type="domain" description="Heterokaryon incompatibility" evidence="1">
    <location>
        <begin position="22"/>
        <end position="111"/>
    </location>
</feature>
<dbReference type="Pfam" id="PF06985">
    <property type="entry name" value="HET"/>
    <property type="match status" value="1"/>
</dbReference>
<dbReference type="PANTHER" id="PTHR10622">
    <property type="entry name" value="HET DOMAIN-CONTAINING PROTEIN"/>
    <property type="match status" value="1"/>
</dbReference>
<gene>
    <name evidence="2" type="ORF">GMOD_00004463</name>
</gene>
<dbReference type="OrthoDB" id="674604at2759"/>
<evidence type="ECO:0000259" key="1">
    <source>
        <dbReference type="Pfam" id="PF06985"/>
    </source>
</evidence>
<keyword evidence="3" id="KW-1185">Reference proteome</keyword>
<accession>A0A3M7M156</accession>
<reference evidence="2 3" key="1">
    <citation type="journal article" date="2014" name="PLoS ONE">
        <title>De novo Genome Assembly of the Fungal Plant Pathogen Pyrenophora semeniperda.</title>
        <authorList>
            <person name="Soliai M.M."/>
            <person name="Meyer S.E."/>
            <person name="Udall J.A."/>
            <person name="Elzinga D.E."/>
            <person name="Hermansen R.A."/>
            <person name="Bodily P.M."/>
            <person name="Hart A.A."/>
            <person name="Coleman C.E."/>
        </authorList>
    </citation>
    <scope>NUCLEOTIDE SEQUENCE [LARGE SCALE GENOMIC DNA]</scope>
    <source>
        <strain evidence="2 3">CCB06</strain>
        <tissue evidence="2">Mycelium</tissue>
    </source>
</reference>
<dbReference type="EMBL" id="KE747814">
    <property type="protein sequence ID" value="RMZ68247.1"/>
    <property type="molecule type" value="Genomic_DNA"/>
</dbReference>
<proteinExistence type="predicted"/>
<dbReference type="AlphaFoldDB" id="A0A3M7M156"/>
<sequence>MRLLNTRSEKFEEFFGRRIPEYAILSHTWEEDEVSYQDYLSGIHKDKKGYSKIKKTLSLARTSEIPYAWVDTCCINKSDSAELTETINSMYTWYQRSALCYVYLSDLDINSNFDEDMTGCRW</sequence>